<dbReference type="Proteomes" id="UP000010552">
    <property type="component" value="Unassembled WGS sequence"/>
</dbReference>
<reference evidence="3" key="1">
    <citation type="journal article" date="2013" name="Science">
        <title>Comparative analysis of bat genomes provides insight into the evolution of flight and immunity.</title>
        <authorList>
            <person name="Zhang G."/>
            <person name="Cowled C."/>
            <person name="Shi Z."/>
            <person name="Huang Z."/>
            <person name="Bishop-Lilly K.A."/>
            <person name="Fang X."/>
            <person name="Wynne J.W."/>
            <person name="Xiong Z."/>
            <person name="Baker M.L."/>
            <person name="Zhao W."/>
            <person name="Tachedjian M."/>
            <person name="Zhu Y."/>
            <person name="Zhou P."/>
            <person name="Jiang X."/>
            <person name="Ng J."/>
            <person name="Yang L."/>
            <person name="Wu L."/>
            <person name="Xiao J."/>
            <person name="Feng Y."/>
            <person name="Chen Y."/>
            <person name="Sun X."/>
            <person name="Zhang Y."/>
            <person name="Marsh G.A."/>
            <person name="Crameri G."/>
            <person name="Broder C.C."/>
            <person name="Frey K.G."/>
            <person name="Wang L.F."/>
            <person name="Wang J."/>
        </authorList>
    </citation>
    <scope>NUCLEOTIDE SEQUENCE [LARGE SCALE GENOMIC DNA]</scope>
</reference>
<feature type="region of interest" description="Disordered" evidence="1">
    <location>
        <begin position="1"/>
        <end position="55"/>
    </location>
</feature>
<evidence type="ECO:0000256" key="1">
    <source>
        <dbReference type="SAM" id="MobiDB-lite"/>
    </source>
</evidence>
<proteinExistence type="predicted"/>
<feature type="compositionally biased region" description="Basic and acidic residues" evidence="1">
    <location>
        <begin position="1"/>
        <end position="15"/>
    </location>
</feature>
<organism evidence="2 3">
    <name type="scientific">Pteropus alecto</name>
    <name type="common">Black flying fox</name>
    <dbReference type="NCBI Taxonomy" id="9402"/>
    <lineage>
        <taxon>Eukaryota</taxon>
        <taxon>Metazoa</taxon>
        <taxon>Chordata</taxon>
        <taxon>Craniata</taxon>
        <taxon>Vertebrata</taxon>
        <taxon>Euteleostomi</taxon>
        <taxon>Mammalia</taxon>
        <taxon>Eutheria</taxon>
        <taxon>Laurasiatheria</taxon>
        <taxon>Chiroptera</taxon>
        <taxon>Yinpterochiroptera</taxon>
        <taxon>Pteropodoidea</taxon>
        <taxon>Pteropodidae</taxon>
        <taxon>Pteropodinae</taxon>
        <taxon>Pteropus</taxon>
    </lineage>
</organism>
<keyword evidence="3" id="KW-1185">Reference proteome</keyword>
<name>L5K4N0_PTEAL</name>
<evidence type="ECO:0000313" key="3">
    <source>
        <dbReference type="Proteomes" id="UP000010552"/>
    </source>
</evidence>
<dbReference type="InParanoid" id="L5K4N0"/>
<dbReference type="EMBL" id="KB031011">
    <property type="protein sequence ID" value="ELK06679.1"/>
    <property type="molecule type" value="Genomic_DNA"/>
</dbReference>
<protein>
    <submittedName>
        <fullName evidence="2">Uncharacterized protein</fullName>
    </submittedName>
</protein>
<evidence type="ECO:0000313" key="2">
    <source>
        <dbReference type="EMBL" id="ELK06679.1"/>
    </source>
</evidence>
<accession>L5K4N0</accession>
<sequence>MRTERHAGHLEDMRHLNLQVGEETNTRKGSKGIKRRSEMRTHQAGTSTVPAVAQR</sequence>
<dbReference type="AlphaFoldDB" id="L5K4N0"/>
<gene>
    <name evidence="2" type="ORF">PAL_GLEAN10003701</name>
</gene>